<reference evidence="2" key="1">
    <citation type="submission" date="2022-11" db="UniProtKB">
        <authorList>
            <consortium name="WormBaseParasite"/>
        </authorList>
    </citation>
    <scope>IDENTIFICATION</scope>
</reference>
<evidence type="ECO:0000313" key="1">
    <source>
        <dbReference type="Proteomes" id="UP000887560"/>
    </source>
</evidence>
<dbReference type="WBParaSite" id="scf7180000424659.g13708">
    <property type="protein sequence ID" value="scf7180000424659.g13708"/>
    <property type="gene ID" value="scf7180000424659.g13708"/>
</dbReference>
<proteinExistence type="predicted"/>
<keyword evidence="1" id="KW-1185">Reference proteome</keyword>
<dbReference type="AlphaFoldDB" id="A0A915P935"/>
<sequence length="167" mass="19879">MNKNFMNTGSRIEVKIRLTKYYVWAYILINQHEKFLKKFWPEKWWEGKFFNESEVDIVISGDFGIFTPVYIKPVNGKEFNELAGIFNHAIKMPYSFEPKETVSKEVHHKFIFMVNTDASEFYIRLMNGEPDENKYIGITAYGLFVNFTENTITTYTMDVRKFCFIKI</sequence>
<protein>
    <submittedName>
        <fullName evidence="2">Galectin</fullName>
    </submittedName>
</protein>
<accession>A0A915P935</accession>
<dbReference type="Proteomes" id="UP000887560">
    <property type="component" value="Unplaced"/>
</dbReference>
<evidence type="ECO:0000313" key="2">
    <source>
        <dbReference type="WBParaSite" id="scf7180000424659.g13708"/>
    </source>
</evidence>
<name>A0A915P935_9BILA</name>
<organism evidence="1 2">
    <name type="scientific">Meloidogyne floridensis</name>
    <dbReference type="NCBI Taxonomy" id="298350"/>
    <lineage>
        <taxon>Eukaryota</taxon>
        <taxon>Metazoa</taxon>
        <taxon>Ecdysozoa</taxon>
        <taxon>Nematoda</taxon>
        <taxon>Chromadorea</taxon>
        <taxon>Rhabditida</taxon>
        <taxon>Tylenchina</taxon>
        <taxon>Tylenchomorpha</taxon>
        <taxon>Tylenchoidea</taxon>
        <taxon>Meloidogynidae</taxon>
        <taxon>Meloidogyninae</taxon>
        <taxon>Meloidogyne</taxon>
    </lineage>
</organism>